<dbReference type="AlphaFoldDB" id="A0A813L217"/>
<sequence>NRRSASQTGATTATSVQSVSACCTRPCCGSICARPARSSLRTSGSWSSWGSVASWTLPGSGAHDTLIHRVASASSSLRRARNSRLAGRQTLTRPSCCSSHGGFQAASRLEMARVRIARCWGTRRRNIWRQPV</sequence>
<dbReference type="Proteomes" id="UP000626109">
    <property type="component" value="Unassembled WGS sequence"/>
</dbReference>
<name>A0A813L217_POLGL</name>
<proteinExistence type="predicted"/>
<evidence type="ECO:0000313" key="1">
    <source>
        <dbReference type="EMBL" id="CAE8718162.1"/>
    </source>
</evidence>
<dbReference type="EMBL" id="CAJNNW010033323">
    <property type="protein sequence ID" value="CAE8718162.1"/>
    <property type="molecule type" value="Genomic_DNA"/>
</dbReference>
<evidence type="ECO:0000313" key="2">
    <source>
        <dbReference type="Proteomes" id="UP000626109"/>
    </source>
</evidence>
<feature type="non-terminal residue" evidence="1">
    <location>
        <position position="1"/>
    </location>
</feature>
<comment type="caution">
    <text evidence="1">The sequence shown here is derived from an EMBL/GenBank/DDBJ whole genome shotgun (WGS) entry which is preliminary data.</text>
</comment>
<accession>A0A813L217</accession>
<organism evidence="1 2">
    <name type="scientific">Polarella glacialis</name>
    <name type="common">Dinoflagellate</name>
    <dbReference type="NCBI Taxonomy" id="89957"/>
    <lineage>
        <taxon>Eukaryota</taxon>
        <taxon>Sar</taxon>
        <taxon>Alveolata</taxon>
        <taxon>Dinophyceae</taxon>
        <taxon>Suessiales</taxon>
        <taxon>Suessiaceae</taxon>
        <taxon>Polarella</taxon>
    </lineage>
</organism>
<reference evidence="1" key="1">
    <citation type="submission" date="2021-02" db="EMBL/GenBank/DDBJ databases">
        <authorList>
            <person name="Dougan E. K."/>
            <person name="Rhodes N."/>
            <person name="Thang M."/>
            <person name="Chan C."/>
        </authorList>
    </citation>
    <scope>NUCLEOTIDE SEQUENCE</scope>
</reference>
<gene>
    <name evidence="1" type="ORF">PGLA2088_LOCUS39926</name>
</gene>
<protein>
    <submittedName>
        <fullName evidence="1">Uncharacterized protein</fullName>
    </submittedName>
</protein>